<reference evidence="3 4" key="1">
    <citation type="submission" date="2019-11" db="EMBL/GenBank/DDBJ databases">
        <title>Pseudooceanicola pacifica sp. nov., isolated from deep-sea sediment of the Pacific Ocean.</title>
        <authorList>
            <person name="Lyu L."/>
        </authorList>
    </citation>
    <scope>NUCLEOTIDE SEQUENCE [LARGE SCALE GENOMIC DNA]</scope>
    <source>
        <strain evidence="3 4">216_PA32_1</strain>
    </source>
</reference>
<evidence type="ECO:0000313" key="4">
    <source>
        <dbReference type="Proteomes" id="UP000443843"/>
    </source>
</evidence>
<dbReference type="Pfam" id="PF08818">
    <property type="entry name" value="DUF1801"/>
    <property type="match status" value="1"/>
</dbReference>
<evidence type="ECO:0000256" key="1">
    <source>
        <dbReference type="SAM" id="MobiDB-lite"/>
    </source>
</evidence>
<dbReference type="EMBL" id="WNXQ01000003">
    <property type="protein sequence ID" value="MWB77672.1"/>
    <property type="molecule type" value="Genomic_DNA"/>
</dbReference>
<evidence type="ECO:0000259" key="2">
    <source>
        <dbReference type="Pfam" id="PF08818"/>
    </source>
</evidence>
<dbReference type="AlphaFoldDB" id="A0A844WC42"/>
<keyword evidence="4" id="KW-1185">Reference proteome</keyword>
<evidence type="ECO:0000313" key="3">
    <source>
        <dbReference type="EMBL" id="MWB77672.1"/>
    </source>
</evidence>
<organism evidence="3 4">
    <name type="scientific">Pseudooceanicola pacificus</name>
    <dbReference type="NCBI Taxonomy" id="2676438"/>
    <lineage>
        <taxon>Bacteria</taxon>
        <taxon>Pseudomonadati</taxon>
        <taxon>Pseudomonadota</taxon>
        <taxon>Alphaproteobacteria</taxon>
        <taxon>Rhodobacterales</taxon>
        <taxon>Paracoccaceae</taxon>
        <taxon>Pseudooceanicola</taxon>
    </lineage>
</organism>
<feature type="region of interest" description="Disordered" evidence="1">
    <location>
        <begin position="1"/>
        <end position="28"/>
    </location>
</feature>
<protein>
    <submittedName>
        <fullName evidence="3">DUF1801 domain-containing protein</fullName>
    </submittedName>
</protein>
<comment type="caution">
    <text evidence="3">The sequence shown here is derived from an EMBL/GenBank/DDBJ whole genome shotgun (WGS) entry which is preliminary data.</text>
</comment>
<dbReference type="RefSeq" id="WP_160381942.1">
    <property type="nucleotide sequence ID" value="NZ_WNXQ01000003.1"/>
</dbReference>
<dbReference type="Gene3D" id="3.90.1150.200">
    <property type="match status" value="1"/>
</dbReference>
<feature type="domain" description="YdhG-like" evidence="2">
    <location>
        <begin position="41"/>
        <end position="134"/>
    </location>
</feature>
<dbReference type="SUPFAM" id="SSF159888">
    <property type="entry name" value="YdhG-like"/>
    <property type="match status" value="1"/>
</dbReference>
<name>A0A844WC42_9RHOB</name>
<dbReference type="InterPro" id="IPR014922">
    <property type="entry name" value="YdhG-like"/>
</dbReference>
<sequence>MTGSSDNADGPRLLSGGNPQIPKGMGEGPVQDYIAAMPGWKRDVGRRIDDIAGATLPDLRRMVKWNTPFYGVTEGEWIMGFHCLTRYVKVSFFRGARLDPVPPVGSKHPEVRYLHVGEDGVLDQDQFADWLRQAARLPGEKL</sequence>
<accession>A0A844WC42</accession>
<dbReference type="Proteomes" id="UP000443843">
    <property type="component" value="Unassembled WGS sequence"/>
</dbReference>
<proteinExistence type="predicted"/>
<gene>
    <name evidence="3" type="ORF">GLS40_06520</name>
</gene>